<evidence type="ECO:0000256" key="2">
    <source>
        <dbReference type="SAM" id="Phobius"/>
    </source>
</evidence>
<keyword evidence="2" id="KW-0472">Membrane</keyword>
<gene>
    <name evidence="3" type="ORF">LX16_4832</name>
</gene>
<sequence>MTHAMLGRPLVHAVPGETADTTLSLRNTTDVVDTYRLSVVGAAAGWTTVEPAEVSLYPGAEAEILVTFGPPRSSEVPAGEHGYAVRVMPQERPDSAVAVEGRVDVAPFTRTTADVVPRTSHAVRTGRHEIAVDNRGNVPVEVEVSGSDPDDRLDCDARPDTHVIPPGQAVFTRLHVRARKRLWRGRPVTHPFTAVVTAPDPVGGEPDRIPLDGALVQRPLIPRNAPRWLAALLALAVALVAVWFLLLKPAVETAATEAVESPMQELAEEMEAVGDKADDAKTAAEEAEAAVEGTEGEEEPAAPETVETPVTVRLETTVPDNGTGTATHTVPAETVLAVTDLFLENPQGDAGKLEVLIGGKVWRTFALANFRDLDFHHVTPIEVPAGQPVQLRVTCETPGDRLAGVPADRCFTAIALSGVNRTRTDEE</sequence>
<protein>
    <recommendedName>
        <fullName evidence="5">Hydrolytic protein</fullName>
    </recommendedName>
</protein>
<name>A0A562UPX5_9ACTN</name>
<dbReference type="AlphaFoldDB" id="A0A562UPX5"/>
<comment type="caution">
    <text evidence="3">The sequence shown here is derived from an EMBL/GenBank/DDBJ whole genome shotgun (WGS) entry which is preliminary data.</text>
</comment>
<dbReference type="RefSeq" id="WP_147143715.1">
    <property type="nucleotide sequence ID" value="NZ_BAABIJ010000006.1"/>
</dbReference>
<proteinExistence type="predicted"/>
<keyword evidence="2" id="KW-0812">Transmembrane</keyword>
<feature type="transmembrane region" description="Helical" evidence="2">
    <location>
        <begin position="228"/>
        <end position="246"/>
    </location>
</feature>
<evidence type="ECO:0000256" key="1">
    <source>
        <dbReference type="SAM" id="MobiDB-lite"/>
    </source>
</evidence>
<keyword evidence="2" id="KW-1133">Transmembrane helix</keyword>
<dbReference type="EMBL" id="VLLL01000010">
    <property type="protein sequence ID" value="TWJ07673.1"/>
    <property type="molecule type" value="Genomic_DNA"/>
</dbReference>
<evidence type="ECO:0000313" key="4">
    <source>
        <dbReference type="Proteomes" id="UP000321617"/>
    </source>
</evidence>
<feature type="region of interest" description="Disordered" evidence="1">
    <location>
        <begin position="277"/>
        <end position="307"/>
    </location>
</feature>
<evidence type="ECO:0008006" key="5">
    <source>
        <dbReference type="Google" id="ProtNLM"/>
    </source>
</evidence>
<organism evidence="3 4">
    <name type="scientific">Stackebrandtia albiflava</name>
    <dbReference type="NCBI Taxonomy" id="406432"/>
    <lineage>
        <taxon>Bacteria</taxon>
        <taxon>Bacillati</taxon>
        <taxon>Actinomycetota</taxon>
        <taxon>Actinomycetes</taxon>
        <taxon>Glycomycetales</taxon>
        <taxon>Glycomycetaceae</taxon>
        <taxon>Stackebrandtia</taxon>
    </lineage>
</organism>
<evidence type="ECO:0000313" key="3">
    <source>
        <dbReference type="EMBL" id="TWJ07673.1"/>
    </source>
</evidence>
<dbReference type="Proteomes" id="UP000321617">
    <property type="component" value="Unassembled WGS sequence"/>
</dbReference>
<reference evidence="3 4" key="1">
    <citation type="journal article" date="2013" name="Stand. Genomic Sci.">
        <title>Genomic Encyclopedia of Type Strains, Phase I: The one thousand microbial genomes (KMG-I) project.</title>
        <authorList>
            <person name="Kyrpides N.C."/>
            <person name="Woyke T."/>
            <person name="Eisen J.A."/>
            <person name="Garrity G."/>
            <person name="Lilburn T.G."/>
            <person name="Beck B.J."/>
            <person name="Whitman W.B."/>
            <person name="Hugenholtz P."/>
            <person name="Klenk H.P."/>
        </authorList>
    </citation>
    <scope>NUCLEOTIDE SEQUENCE [LARGE SCALE GENOMIC DNA]</scope>
    <source>
        <strain evidence="3 4">DSM 45044</strain>
    </source>
</reference>
<feature type="compositionally biased region" description="Acidic residues" evidence="1">
    <location>
        <begin position="285"/>
        <end position="301"/>
    </location>
</feature>
<keyword evidence="4" id="KW-1185">Reference proteome</keyword>
<dbReference type="OrthoDB" id="3444343at2"/>
<accession>A0A562UPX5</accession>